<proteinExistence type="predicted"/>
<evidence type="ECO:0000256" key="5">
    <source>
        <dbReference type="ARBA" id="ARBA00037345"/>
    </source>
</evidence>
<dbReference type="Pfam" id="PF12833">
    <property type="entry name" value="HTH_18"/>
    <property type="match status" value="1"/>
</dbReference>
<keyword evidence="8" id="KW-1185">Reference proteome</keyword>
<sequence>MREQPVGELAMPARRLLDGRLCLQLLPRSAYSGRDPVQWQTLGIALESQRGVHAIGSDRRVDFDTRPGTLALTPPGIEVFSESAEGGEYLLVRWQLEDDRPALQQRLESPGHTRGFALGRQLRRLLLEPGCDPLMLEAVALEFVRLGELVPLGSPAPPNFTAVLRRFAEDFAQPLSLAQLASGQGQSELRFLRDFTRAIGMTPHAYLLEVRVQAARRMIEGGERSLAQIALDCGFAQQSHLGSAFRKVLGVTPGQYRRRLAGSV</sequence>
<keyword evidence="2" id="KW-0805">Transcription regulation</keyword>
<evidence type="ECO:0000256" key="3">
    <source>
        <dbReference type="ARBA" id="ARBA00023125"/>
    </source>
</evidence>
<dbReference type="GeneID" id="300209106"/>
<dbReference type="InterPro" id="IPR018060">
    <property type="entry name" value="HTH_AraC"/>
</dbReference>
<dbReference type="EMBL" id="LT629777">
    <property type="protein sequence ID" value="SDT15770.1"/>
    <property type="molecule type" value="Genomic_DNA"/>
</dbReference>
<evidence type="ECO:0000256" key="2">
    <source>
        <dbReference type="ARBA" id="ARBA00023015"/>
    </source>
</evidence>
<dbReference type="GO" id="GO:0005737">
    <property type="term" value="C:cytoplasm"/>
    <property type="evidence" value="ECO:0007669"/>
    <property type="project" value="UniProtKB-SubCell"/>
</dbReference>
<evidence type="ECO:0000259" key="6">
    <source>
        <dbReference type="PROSITE" id="PS01124"/>
    </source>
</evidence>
<keyword evidence="3" id="KW-0238">DNA-binding</keyword>
<dbReference type="SUPFAM" id="SSF46689">
    <property type="entry name" value="Homeodomain-like"/>
    <property type="match status" value="2"/>
</dbReference>
<comment type="function">
    <text evidence="5">Regulatory protein of the TOL plasmid xyl operons. XylS activates the xylXYZLTEGFJQKIH operon required for the degradation of toluene, m-xylene and p-xylene.</text>
</comment>
<keyword evidence="4" id="KW-0804">Transcription</keyword>
<dbReference type="InterPro" id="IPR050204">
    <property type="entry name" value="AraC_XylS_family_regulators"/>
</dbReference>
<dbReference type="PANTHER" id="PTHR46796">
    <property type="entry name" value="HTH-TYPE TRANSCRIPTIONAL ACTIVATOR RHAS-RELATED"/>
    <property type="match status" value="1"/>
</dbReference>
<dbReference type="RefSeq" id="WP_090208346.1">
    <property type="nucleotide sequence ID" value="NZ_LT629777.1"/>
</dbReference>
<gene>
    <name evidence="7" type="ORF">SAMN05216598_4197</name>
</gene>
<dbReference type="GO" id="GO:0043565">
    <property type="term" value="F:sequence-specific DNA binding"/>
    <property type="evidence" value="ECO:0007669"/>
    <property type="project" value="InterPro"/>
</dbReference>
<dbReference type="Proteomes" id="UP000199524">
    <property type="component" value="Chromosome I"/>
</dbReference>
<dbReference type="PROSITE" id="PS00041">
    <property type="entry name" value="HTH_ARAC_FAMILY_1"/>
    <property type="match status" value="1"/>
</dbReference>
<organism evidence="7 8">
    <name type="scientific">Pseudomonas asplenii</name>
    <dbReference type="NCBI Taxonomy" id="53407"/>
    <lineage>
        <taxon>Bacteria</taxon>
        <taxon>Pseudomonadati</taxon>
        <taxon>Pseudomonadota</taxon>
        <taxon>Gammaproteobacteria</taxon>
        <taxon>Pseudomonadales</taxon>
        <taxon>Pseudomonadaceae</taxon>
        <taxon>Pseudomonas</taxon>
    </lineage>
</organism>
<evidence type="ECO:0000313" key="7">
    <source>
        <dbReference type="EMBL" id="SDT15770.1"/>
    </source>
</evidence>
<protein>
    <submittedName>
        <fullName evidence="7">Transcriptional regulator, AraC family</fullName>
    </submittedName>
</protein>
<name>A0A1H1Y2W2_9PSED</name>
<dbReference type="AlphaFoldDB" id="A0A1H1Y2W2"/>
<dbReference type="GO" id="GO:0003700">
    <property type="term" value="F:DNA-binding transcription factor activity"/>
    <property type="evidence" value="ECO:0007669"/>
    <property type="project" value="InterPro"/>
</dbReference>
<comment type="subcellular location">
    <subcellularLocation>
        <location evidence="1">Cytoplasm</location>
    </subcellularLocation>
</comment>
<evidence type="ECO:0000256" key="1">
    <source>
        <dbReference type="ARBA" id="ARBA00004496"/>
    </source>
</evidence>
<dbReference type="SMART" id="SM00342">
    <property type="entry name" value="HTH_ARAC"/>
    <property type="match status" value="1"/>
</dbReference>
<feature type="domain" description="HTH araC/xylS-type" evidence="6">
    <location>
        <begin position="161"/>
        <end position="259"/>
    </location>
</feature>
<evidence type="ECO:0000313" key="8">
    <source>
        <dbReference type="Proteomes" id="UP000199524"/>
    </source>
</evidence>
<dbReference type="PROSITE" id="PS01124">
    <property type="entry name" value="HTH_ARAC_FAMILY_2"/>
    <property type="match status" value="1"/>
</dbReference>
<evidence type="ECO:0000256" key="4">
    <source>
        <dbReference type="ARBA" id="ARBA00023163"/>
    </source>
</evidence>
<reference evidence="8" key="1">
    <citation type="submission" date="2016-10" db="EMBL/GenBank/DDBJ databases">
        <authorList>
            <person name="Varghese N."/>
            <person name="Submissions S."/>
        </authorList>
    </citation>
    <scope>NUCLEOTIDE SEQUENCE [LARGE SCALE GENOMIC DNA]</scope>
    <source>
        <strain evidence="8">ATCC 23835</strain>
    </source>
</reference>
<dbReference type="Gene3D" id="1.10.10.60">
    <property type="entry name" value="Homeodomain-like"/>
    <property type="match status" value="1"/>
</dbReference>
<accession>A0A1H1Y2W2</accession>
<dbReference type="InterPro" id="IPR018062">
    <property type="entry name" value="HTH_AraC-typ_CS"/>
</dbReference>
<dbReference type="GO" id="GO:0009893">
    <property type="term" value="P:positive regulation of metabolic process"/>
    <property type="evidence" value="ECO:0007669"/>
    <property type="project" value="UniProtKB-ARBA"/>
</dbReference>
<dbReference type="InterPro" id="IPR009057">
    <property type="entry name" value="Homeodomain-like_sf"/>
</dbReference>